<dbReference type="SFLD" id="SFLDS00003">
    <property type="entry name" value="Haloacid_Dehalogenase"/>
    <property type="match status" value="1"/>
</dbReference>
<dbReference type="InterPro" id="IPR006423">
    <property type="entry name" value="Lipo_e_P4"/>
</dbReference>
<proteinExistence type="predicted"/>
<comment type="caution">
    <text evidence="2">The sequence shown here is derived from an EMBL/GenBank/DDBJ whole genome shotgun (WGS) entry which is preliminary data.</text>
</comment>
<evidence type="ECO:0000313" key="2">
    <source>
        <dbReference type="EMBL" id="NEN22193.1"/>
    </source>
</evidence>
<reference evidence="2 3" key="1">
    <citation type="submission" date="2020-02" db="EMBL/GenBank/DDBJ databases">
        <title>Out from the shadows clarifying the taxonomy of the family Cryomorphaceae and related taxa by utilizing the GTDB taxonomic framework.</title>
        <authorList>
            <person name="Bowman J.P."/>
        </authorList>
    </citation>
    <scope>NUCLEOTIDE SEQUENCE [LARGE SCALE GENOMIC DNA]</scope>
    <source>
        <strain evidence="2 3">QSSC 1-22</strain>
    </source>
</reference>
<evidence type="ECO:0000256" key="1">
    <source>
        <dbReference type="ARBA" id="ARBA00022729"/>
    </source>
</evidence>
<dbReference type="AlphaFoldDB" id="A0A7K3WKM2"/>
<dbReference type="SFLD" id="SFLDG01125">
    <property type="entry name" value="C1.1:_Acid_Phosphatase_Like"/>
    <property type="match status" value="1"/>
</dbReference>
<dbReference type="InterPro" id="IPR023214">
    <property type="entry name" value="HAD_sf"/>
</dbReference>
<protein>
    <submittedName>
        <fullName evidence="2">5'-nucleotidase, lipoprotein e(P4) family</fullName>
    </submittedName>
</protein>
<organism evidence="2 3">
    <name type="scientific">Cryomorpha ignava</name>
    <dbReference type="NCBI Taxonomy" id="101383"/>
    <lineage>
        <taxon>Bacteria</taxon>
        <taxon>Pseudomonadati</taxon>
        <taxon>Bacteroidota</taxon>
        <taxon>Flavobacteriia</taxon>
        <taxon>Flavobacteriales</taxon>
        <taxon>Cryomorphaceae</taxon>
        <taxon>Cryomorpha</taxon>
    </lineage>
</organism>
<dbReference type="PIRSF" id="PIRSF019271">
    <property type="entry name" value="Acid_Ptase_C"/>
    <property type="match status" value="1"/>
</dbReference>
<dbReference type="GO" id="GO:0009279">
    <property type="term" value="C:cell outer membrane"/>
    <property type="evidence" value="ECO:0007669"/>
    <property type="project" value="InterPro"/>
</dbReference>
<dbReference type="Proteomes" id="UP000486602">
    <property type="component" value="Unassembled WGS sequence"/>
</dbReference>
<sequence>MKRNLLIIVSLGLLFPACDSPFRTQKTAVPQQSLQIPTQEHSIQAVNWQQQAAEYRALCLQAYNFARLRLDAMLDTTKMDVKKLAIVTDLDETAVDNSPFNAKMIELDEAYQKSRWIEWGNEVSAKAVPGAVEFLKYAASQGVEIFYISNRYPEQLQVTIENLDKLDFPFSDEAHVMLRNQSSGKLERREKVEETHTIIMLLGDNLADFTDLFEKQNSGRRHALVDSLAAEFGSRFIVLPNVMYGDWQTNGIYEGRYDWTESQRDSIRHKKLISY</sequence>
<dbReference type="Pfam" id="PF03767">
    <property type="entry name" value="Acid_phosphat_B"/>
    <property type="match status" value="1"/>
</dbReference>
<gene>
    <name evidence="2" type="ORF">G3O08_01580</name>
</gene>
<evidence type="ECO:0000313" key="3">
    <source>
        <dbReference type="Proteomes" id="UP000486602"/>
    </source>
</evidence>
<dbReference type="PANTHER" id="PTHR31284:SF10">
    <property type="entry name" value="ACID PHOSPHATASE-LIKE PROTEIN"/>
    <property type="match status" value="1"/>
</dbReference>
<dbReference type="SUPFAM" id="SSF56784">
    <property type="entry name" value="HAD-like"/>
    <property type="match status" value="1"/>
</dbReference>
<keyword evidence="3" id="KW-1185">Reference proteome</keyword>
<dbReference type="PANTHER" id="PTHR31284">
    <property type="entry name" value="ACID PHOSPHATASE-LIKE PROTEIN"/>
    <property type="match status" value="1"/>
</dbReference>
<accession>A0A7K3WKM2</accession>
<keyword evidence="1" id="KW-0732">Signal</keyword>
<dbReference type="InterPro" id="IPR036412">
    <property type="entry name" value="HAD-like_sf"/>
</dbReference>
<dbReference type="EMBL" id="JAAGVY010000002">
    <property type="protein sequence ID" value="NEN22193.1"/>
    <property type="molecule type" value="Genomic_DNA"/>
</dbReference>
<dbReference type="NCBIfam" id="TIGR01533">
    <property type="entry name" value="lipo_e_P4"/>
    <property type="match status" value="1"/>
</dbReference>
<dbReference type="RefSeq" id="WP_163282919.1">
    <property type="nucleotide sequence ID" value="NZ_JAAGVY010000002.1"/>
</dbReference>
<dbReference type="InterPro" id="IPR005519">
    <property type="entry name" value="Acid_phosphat_B-like"/>
</dbReference>
<dbReference type="CDD" id="cd07534">
    <property type="entry name" value="HAD_CAP"/>
    <property type="match status" value="1"/>
</dbReference>
<name>A0A7K3WKM2_9FLAO</name>
<keyword evidence="2" id="KW-0449">Lipoprotein</keyword>
<dbReference type="Gene3D" id="3.40.50.1000">
    <property type="entry name" value="HAD superfamily/HAD-like"/>
    <property type="match status" value="1"/>
</dbReference>